<keyword evidence="1" id="KW-0812">Transmembrane</keyword>
<dbReference type="Proteomes" id="UP001055439">
    <property type="component" value="Chromosome 8"/>
</dbReference>
<keyword evidence="1" id="KW-0472">Membrane</keyword>
<dbReference type="PANTHER" id="PTHR34370">
    <property type="entry name" value="OS04G0600100 PROTEIN"/>
    <property type="match status" value="1"/>
</dbReference>
<gene>
    <name evidence="2" type="ORF">MUK42_33439</name>
</gene>
<evidence type="ECO:0000313" key="2">
    <source>
        <dbReference type="EMBL" id="URE41827.1"/>
    </source>
</evidence>
<evidence type="ECO:0000313" key="3">
    <source>
        <dbReference type="Proteomes" id="UP001055439"/>
    </source>
</evidence>
<dbReference type="EMBL" id="CP097510">
    <property type="protein sequence ID" value="URE41826.1"/>
    <property type="molecule type" value="Genomic_DNA"/>
</dbReference>
<keyword evidence="1" id="KW-1133">Transmembrane helix</keyword>
<accession>A0A9E7L2Q5</accession>
<feature type="transmembrane region" description="Helical" evidence="1">
    <location>
        <begin position="111"/>
        <end position="133"/>
    </location>
</feature>
<reference evidence="2" key="1">
    <citation type="submission" date="2022-05" db="EMBL/GenBank/DDBJ databases">
        <title>The Musa troglodytarum L. genome provides insights into the mechanism of non-climacteric behaviour and enrichment of carotenoids.</title>
        <authorList>
            <person name="Wang J."/>
        </authorList>
    </citation>
    <scope>NUCLEOTIDE SEQUENCE</scope>
    <source>
        <tissue evidence="2">Leaf</tissue>
    </source>
</reference>
<evidence type="ECO:0000256" key="1">
    <source>
        <dbReference type="SAM" id="Phobius"/>
    </source>
</evidence>
<keyword evidence="3" id="KW-1185">Reference proteome</keyword>
<sequence>MSFSPPLRCFRIPSPLVSRCVRSSPWSFFRVSAGAALGRRSTSSSSLRRIVTANLGFDNEPGDGKVEDARAGDVKELSSDVRDRKSGKKLLKAFSSNELLQRLKRYGIAGVLAYGLLNTVYYLTTFLLVWFYIAPAPGKMGYAAAVERFLKLLAMIWAGSQVTKIVRAGGALALAPFVDQGLSWFTVKFKFESKGRAFAAIAGLCFSLALLLFFGLTLLWA</sequence>
<dbReference type="PANTHER" id="PTHR34370:SF2">
    <property type="entry name" value="GAG-POL POLYPROTEIN_RETROTRANSPOSON"/>
    <property type="match status" value="1"/>
</dbReference>
<dbReference type="EMBL" id="CP097510">
    <property type="protein sequence ID" value="URE41827.1"/>
    <property type="molecule type" value="Genomic_DNA"/>
</dbReference>
<protein>
    <submittedName>
        <fullName evidence="2">Uncharacterized protein</fullName>
    </submittedName>
</protein>
<dbReference type="AlphaFoldDB" id="A0A9E7L2Q5"/>
<dbReference type="OrthoDB" id="2020192at2759"/>
<name>A0A9E7L2Q5_9LILI</name>
<organism evidence="2 3">
    <name type="scientific">Musa troglodytarum</name>
    <name type="common">fe'i banana</name>
    <dbReference type="NCBI Taxonomy" id="320322"/>
    <lineage>
        <taxon>Eukaryota</taxon>
        <taxon>Viridiplantae</taxon>
        <taxon>Streptophyta</taxon>
        <taxon>Embryophyta</taxon>
        <taxon>Tracheophyta</taxon>
        <taxon>Spermatophyta</taxon>
        <taxon>Magnoliopsida</taxon>
        <taxon>Liliopsida</taxon>
        <taxon>Zingiberales</taxon>
        <taxon>Musaceae</taxon>
        <taxon>Musa</taxon>
    </lineage>
</organism>
<proteinExistence type="predicted"/>
<feature type="transmembrane region" description="Helical" evidence="1">
    <location>
        <begin position="197"/>
        <end position="220"/>
    </location>
</feature>